<proteinExistence type="predicted"/>
<sequence length="261" mass="27858">MATVGILGAGMVGSTWLRGIPWNEIGMRPLVYEPAEVDLQPFDRVADPSELRDCDLVLVFVSGGIADKVIRTAFGKYGEVGPREILDFTSNGPDGKKATAEWCNDHGSSYVDVTILGAIAAGGLKTPLAIAGTPSEAAGALINASGASQLKMEGAEAGAAARIKLVRSIVTKGLEVLACEAQIIADEFNMGPDYTRVFEDFDTGRFTTIMNSMVQTHPDHRERRGKEVRELLSMIGADGRQSALLDAVAKNYELGAFRPVE</sequence>
<dbReference type="SUPFAM" id="SSF51735">
    <property type="entry name" value="NAD(P)-binding Rossmann-fold domains"/>
    <property type="match status" value="1"/>
</dbReference>
<dbReference type="RefSeq" id="WP_278157353.1">
    <property type="nucleotide sequence ID" value="NZ_CP121252.1"/>
</dbReference>
<dbReference type="Proteomes" id="UP001219037">
    <property type="component" value="Chromosome"/>
</dbReference>
<dbReference type="Gene3D" id="3.40.50.720">
    <property type="entry name" value="NAD(P)-binding Rossmann-like Domain"/>
    <property type="match status" value="1"/>
</dbReference>
<dbReference type="InterPro" id="IPR013328">
    <property type="entry name" value="6PGD_dom2"/>
</dbReference>
<protein>
    <recommendedName>
        <fullName evidence="3">3-hydroxyisobutyrate dehydrogenase-like beta-hydroxyacid dehydrogenase</fullName>
    </recommendedName>
</protein>
<evidence type="ECO:0008006" key="3">
    <source>
        <dbReference type="Google" id="ProtNLM"/>
    </source>
</evidence>
<dbReference type="SUPFAM" id="SSF48179">
    <property type="entry name" value="6-phosphogluconate dehydrogenase C-terminal domain-like"/>
    <property type="match status" value="1"/>
</dbReference>
<dbReference type="InterPro" id="IPR008927">
    <property type="entry name" value="6-PGluconate_DH-like_C_sf"/>
</dbReference>
<organism evidence="1 2">
    <name type="scientific">Citricoccus muralis</name>
    <dbReference type="NCBI Taxonomy" id="169134"/>
    <lineage>
        <taxon>Bacteria</taxon>
        <taxon>Bacillati</taxon>
        <taxon>Actinomycetota</taxon>
        <taxon>Actinomycetes</taxon>
        <taxon>Micrococcales</taxon>
        <taxon>Micrococcaceae</taxon>
        <taxon>Citricoccus</taxon>
    </lineage>
</organism>
<dbReference type="Gene3D" id="1.10.1040.10">
    <property type="entry name" value="N-(1-d-carboxylethyl)-l-norvaline Dehydrogenase, domain 2"/>
    <property type="match status" value="1"/>
</dbReference>
<dbReference type="EMBL" id="CP121252">
    <property type="protein sequence ID" value="WFP16200.1"/>
    <property type="molecule type" value="Genomic_DNA"/>
</dbReference>
<gene>
    <name evidence="1" type="ORF">P8192_12525</name>
</gene>
<keyword evidence="2" id="KW-1185">Reference proteome</keyword>
<dbReference type="InterPro" id="IPR036291">
    <property type="entry name" value="NAD(P)-bd_dom_sf"/>
</dbReference>
<reference evidence="1 2" key="1">
    <citation type="submission" date="2023-04" db="EMBL/GenBank/DDBJ databases">
        <title>Funneling lignin-derived compounds into biodiesel using alkali-halophilic Citricoccus sp. P2.</title>
        <authorList>
            <person name="Luo C.-B."/>
        </authorList>
    </citation>
    <scope>NUCLEOTIDE SEQUENCE [LARGE SCALE GENOMIC DNA]</scope>
    <source>
        <strain evidence="1 2">P2</strain>
    </source>
</reference>
<name>A0ABY8H521_9MICC</name>
<evidence type="ECO:0000313" key="1">
    <source>
        <dbReference type="EMBL" id="WFP16200.1"/>
    </source>
</evidence>
<evidence type="ECO:0000313" key="2">
    <source>
        <dbReference type="Proteomes" id="UP001219037"/>
    </source>
</evidence>
<accession>A0ABY8H521</accession>